<feature type="domain" description="Tyr recombinase" evidence="5">
    <location>
        <begin position="206"/>
        <end position="392"/>
    </location>
</feature>
<evidence type="ECO:0000313" key="6">
    <source>
        <dbReference type="EMBL" id="PMP05825.1"/>
    </source>
</evidence>
<dbReference type="GO" id="GO:0006310">
    <property type="term" value="P:DNA recombination"/>
    <property type="evidence" value="ECO:0007669"/>
    <property type="project" value="UniProtKB-KW"/>
</dbReference>
<dbReference type="GO" id="GO:0003677">
    <property type="term" value="F:DNA binding"/>
    <property type="evidence" value="ECO:0007669"/>
    <property type="project" value="UniProtKB-KW"/>
</dbReference>
<dbReference type="AlphaFoldDB" id="A0AAP8MTU3"/>
<evidence type="ECO:0000256" key="2">
    <source>
        <dbReference type="ARBA" id="ARBA00022908"/>
    </source>
</evidence>
<dbReference type="InterPro" id="IPR025166">
    <property type="entry name" value="Integrase_DNA_bind_dom"/>
</dbReference>
<dbReference type="Pfam" id="PF00589">
    <property type="entry name" value="Phage_integrase"/>
    <property type="match status" value="1"/>
</dbReference>
<evidence type="ECO:0000256" key="4">
    <source>
        <dbReference type="ARBA" id="ARBA00023172"/>
    </source>
</evidence>
<comment type="similarity">
    <text evidence="1">Belongs to the 'phage' integrase family.</text>
</comment>
<evidence type="ECO:0000256" key="1">
    <source>
        <dbReference type="ARBA" id="ARBA00008857"/>
    </source>
</evidence>
<dbReference type="InterPro" id="IPR010998">
    <property type="entry name" value="Integrase_recombinase_N"/>
</dbReference>
<sequence length="439" mass="49387">MSSAINFTKRLLEQLKTPEKRTRYADFGGSNSVRGLGIDITTSGEKTFRYVQKVNGRNIKVTIGKFPEITVEIARNQAKEIAQQIANGINPNVVKQSKRNAETFDDLFAVYKEMFRLDIKAGKRRESSLKSSKTLYRLHIKPKIGKVAIDSYTKVEAKQLLNRILSESGYSLHNHSLTLLKSMFNRADIESNPFSTLNKVDESHHRRERILKPEELKRLFESLAKEQEIYRDCVMLLLLTGQRKATVLSMEWKEINRTNKTWVIPTSKIKTKKPHVVPLSNEAMAILERRSAAASNGEEFVFPSSRSASGHITDKSGKGGFWRRITESADLYSPDPSQNLQVHDLRRTLATYQVTSGGSLQATSKLLGHSSISTTSDVYAHLSIDIVRQELESTTQFMLGSASSSPLEAIKEQVQALSTNEKKALFSFLSTELTESNTI</sequence>
<dbReference type="RefSeq" id="WP_102430369.1">
    <property type="nucleotide sequence ID" value="NZ_MCTP01000071.1"/>
</dbReference>
<dbReference type="EMBL" id="MDBO01000134">
    <property type="protein sequence ID" value="PMP05825.1"/>
    <property type="molecule type" value="Genomic_DNA"/>
</dbReference>
<dbReference type="InterPro" id="IPR013762">
    <property type="entry name" value="Integrase-like_cat_sf"/>
</dbReference>
<dbReference type="Gene3D" id="1.10.443.10">
    <property type="entry name" value="Intergrase catalytic core"/>
    <property type="match status" value="1"/>
</dbReference>
<dbReference type="PANTHER" id="PTHR30629">
    <property type="entry name" value="PROPHAGE INTEGRASE"/>
    <property type="match status" value="1"/>
</dbReference>
<keyword evidence="4" id="KW-0233">DNA recombination</keyword>
<evidence type="ECO:0000259" key="5">
    <source>
        <dbReference type="PROSITE" id="PS51898"/>
    </source>
</evidence>
<dbReference type="Gene3D" id="3.30.160.390">
    <property type="entry name" value="Integrase, DNA-binding domain"/>
    <property type="match status" value="1"/>
</dbReference>
<proteinExistence type="inferred from homology"/>
<dbReference type="InterPro" id="IPR011010">
    <property type="entry name" value="DNA_brk_join_enz"/>
</dbReference>
<dbReference type="Pfam" id="PF13356">
    <property type="entry name" value="Arm-DNA-bind_3"/>
    <property type="match status" value="1"/>
</dbReference>
<dbReference type="PANTHER" id="PTHR30629:SF2">
    <property type="entry name" value="PROPHAGE INTEGRASE INTS-RELATED"/>
    <property type="match status" value="1"/>
</dbReference>
<keyword evidence="3" id="KW-0238">DNA-binding</keyword>
<organism evidence="6 7">
    <name type="scientific">Vibrio breoganii</name>
    <dbReference type="NCBI Taxonomy" id="553239"/>
    <lineage>
        <taxon>Bacteria</taxon>
        <taxon>Pseudomonadati</taxon>
        <taxon>Pseudomonadota</taxon>
        <taxon>Gammaproteobacteria</taxon>
        <taxon>Vibrionales</taxon>
        <taxon>Vibrionaceae</taxon>
        <taxon>Vibrio</taxon>
    </lineage>
</organism>
<reference evidence="7" key="1">
    <citation type="submission" date="2016-07" db="EMBL/GenBank/DDBJ databases">
        <title>Nontailed viruses are major unrecognized killers of bacteria in the ocean.</title>
        <authorList>
            <person name="Kauffman K."/>
            <person name="Hussain F."/>
            <person name="Yang J."/>
            <person name="Arevalo P."/>
            <person name="Brown J."/>
            <person name="Cutler M."/>
            <person name="Kelly L."/>
            <person name="Polz M.F."/>
        </authorList>
    </citation>
    <scope>NUCLEOTIDE SEQUENCE [LARGE SCALE GENOMIC DNA]</scope>
    <source>
        <strain evidence="7">10N.222.49.A5</strain>
    </source>
</reference>
<name>A0AAP8MTU3_9VIBR</name>
<evidence type="ECO:0000256" key="3">
    <source>
        <dbReference type="ARBA" id="ARBA00023125"/>
    </source>
</evidence>
<dbReference type="PROSITE" id="PS51898">
    <property type="entry name" value="TYR_RECOMBINASE"/>
    <property type="match status" value="1"/>
</dbReference>
<dbReference type="CDD" id="cd00801">
    <property type="entry name" value="INT_P4_C"/>
    <property type="match status" value="1"/>
</dbReference>
<evidence type="ECO:0000313" key="7">
    <source>
        <dbReference type="Proteomes" id="UP000235611"/>
    </source>
</evidence>
<dbReference type="InterPro" id="IPR038488">
    <property type="entry name" value="Integrase_DNA-bd_sf"/>
</dbReference>
<dbReference type="Gene3D" id="1.10.150.130">
    <property type="match status" value="1"/>
</dbReference>
<protein>
    <submittedName>
        <fullName evidence="6">Integrase</fullName>
    </submittedName>
</protein>
<dbReference type="InterPro" id="IPR050808">
    <property type="entry name" value="Phage_Integrase"/>
</dbReference>
<accession>A0AAP8MTU3</accession>
<dbReference type="Proteomes" id="UP000235611">
    <property type="component" value="Unassembled WGS sequence"/>
</dbReference>
<dbReference type="SUPFAM" id="SSF56349">
    <property type="entry name" value="DNA breaking-rejoining enzymes"/>
    <property type="match status" value="1"/>
</dbReference>
<comment type="caution">
    <text evidence="6">The sequence shown here is derived from an EMBL/GenBank/DDBJ whole genome shotgun (WGS) entry which is preliminary data.</text>
</comment>
<keyword evidence="2" id="KW-0229">DNA integration</keyword>
<dbReference type="InterPro" id="IPR002104">
    <property type="entry name" value="Integrase_catalytic"/>
</dbReference>
<gene>
    <name evidence="6" type="ORF">BCS93_18280</name>
</gene>
<dbReference type="GO" id="GO:0015074">
    <property type="term" value="P:DNA integration"/>
    <property type="evidence" value="ECO:0007669"/>
    <property type="project" value="UniProtKB-KW"/>
</dbReference>